<dbReference type="InterPro" id="IPR010496">
    <property type="entry name" value="AL/BT2_dom"/>
</dbReference>
<feature type="domain" description="3-keto-alpha-glucoside-1,2-lyase/3-keto-2-hydroxy-glucal hydratase" evidence="2">
    <location>
        <begin position="38"/>
        <end position="265"/>
    </location>
</feature>
<sequence length="295" mass="33448">MHLYRIIYLFMSGALMVLSGCQVSTAEDQDKDEPFSIEWVDLFNGTDLDNWIPKISKHEWGENYNNTFQVTDGYLTVNYDEYDNFDDQYGHIFYDEPFSAYYLAVEYRFVGEQVSGGPGWAWRNNGAMLHGQDPRTMLKDQDFPISIEGQLLGGPEEGDRTTSNLCTPGTNVVMDGELFTPHCVNSNSKTYRGDQWVRATFLVLRDSLIQHYLEGEVVLEYTKPQIGGGNASPVDPSIKQDGKLLTEGYISFQSESHPTQFRKIALVDLNPIYDDKEKLDEVIKELISSEKNSGG</sequence>
<dbReference type="AlphaFoldDB" id="A0A953HMK9"/>
<proteinExistence type="predicted"/>
<dbReference type="Proteomes" id="UP000753961">
    <property type="component" value="Unassembled WGS sequence"/>
</dbReference>
<dbReference type="GO" id="GO:0016787">
    <property type="term" value="F:hydrolase activity"/>
    <property type="evidence" value="ECO:0007669"/>
    <property type="project" value="InterPro"/>
</dbReference>
<dbReference type="RefSeq" id="WP_222579937.1">
    <property type="nucleotide sequence ID" value="NZ_JAHVHU010000008.1"/>
</dbReference>
<organism evidence="3 4">
    <name type="scientific">Membranihabitans marinus</name>
    <dbReference type="NCBI Taxonomy" id="1227546"/>
    <lineage>
        <taxon>Bacteria</taxon>
        <taxon>Pseudomonadati</taxon>
        <taxon>Bacteroidota</taxon>
        <taxon>Saprospiria</taxon>
        <taxon>Saprospirales</taxon>
        <taxon>Saprospiraceae</taxon>
        <taxon>Membranihabitans</taxon>
    </lineage>
</organism>
<feature type="signal peptide" evidence="1">
    <location>
        <begin position="1"/>
        <end position="26"/>
    </location>
</feature>
<accession>A0A953HMK9</accession>
<dbReference type="Pfam" id="PF06439">
    <property type="entry name" value="3keto-disac_hyd"/>
    <property type="match status" value="1"/>
</dbReference>
<evidence type="ECO:0000256" key="1">
    <source>
        <dbReference type="SAM" id="SignalP"/>
    </source>
</evidence>
<comment type="caution">
    <text evidence="3">The sequence shown here is derived from an EMBL/GenBank/DDBJ whole genome shotgun (WGS) entry which is preliminary data.</text>
</comment>
<dbReference type="EMBL" id="JAHVHU010000008">
    <property type="protein sequence ID" value="MBY5958402.1"/>
    <property type="molecule type" value="Genomic_DNA"/>
</dbReference>
<evidence type="ECO:0000259" key="2">
    <source>
        <dbReference type="Pfam" id="PF06439"/>
    </source>
</evidence>
<dbReference type="Gene3D" id="2.60.120.560">
    <property type="entry name" value="Exo-inulinase, domain 1"/>
    <property type="match status" value="1"/>
</dbReference>
<evidence type="ECO:0000313" key="4">
    <source>
        <dbReference type="Proteomes" id="UP000753961"/>
    </source>
</evidence>
<keyword evidence="1" id="KW-0732">Signal</keyword>
<dbReference type="PROSITE" id="PS51257">
    <property type="entry name" value="PROKAR_LIPOPROTEIN"/>
    <property type="match status" value="1"/>
</dbReference>
<reference evidence="3" key="1">
    <citation type="submission" date="2021-06" db="EMBL/GenBank/DDBJ databases">
        <title>44 bacteria genomes isolated from Dapeng, Shenzhen.</title>
        <authorList>
            <person name="Zheng W."/>
            <person name="Yu S."/>
            <person name="Huang Y."/>
        </authorList>
    </citation>
    <scope>NUCLEOTIDE SEQUENCE</scope>
    <source>
        <strain evidence="3">DP5N28-2</strain>
    </source>
</reference>
<gene>
    <name evidence="3" type="ORF">KUV50_09685</name>
</gene>
<keyword evidence="4" id="KW-1185">Reference proteome</keyword>
<name>A0A953HMK9_9BACT</name>
<protein>
    <submittedName>
        <fullName evidence="3">DUF1080 domain-containing protein</fullName>
    </submittedName>
</protein>
<feature type="chain" id="PRO_5037716266" evidence="1">
    <location>
        <begin position="27"/>
        <end position="295"/>
    </location>
</feature>
<evidence type="ECO:0000313" key="3">
    <source>
        <dbReference type="EMBL" id="MBY5958402.1"/>
    </source>
</evidence>